<dbReference type="AlphaFoldDB" id="A0A7S4EK63"/>
<dbReference type="GO" id="GO:0006281">
    <property type="term" value="P:DNA repair"/>
    <property type="evidence" value="ECO:0007669"/>
    <property type="project" value="InterPro"/>
</dbReference>
<dbReference type="EMBL" id="HBIX01015267">
    <property type="protein sequence ID" value="CAE0718365.1"/>
    <property type="molecule type" value="Transcribed_RNA"/>
</dbReference>
<proteinExistence type="inferred from homology"/>
<reference evidence="5" key="1">
    <citation type="submission" date="2021-01" db="EMBL/GenBank/DDBJ databases">
        <authorList>
            <person name="Corre E."/>
            <person name="Pelletier E."/>
            <person name="Niang G."/>
            <person name="Scheremetjew M."/>
            <person name="Finn R."/>
            <person name="Kale V."/>
            <person name="Holt S."/>
            <person name="Cochrane G."/>
            <person name="Meng A."/>
            <person name="Brown T."/>
            <person name="Cohen L."/>
        </authorList>
    </citation>
    <scope>NUCLEOTIDE SEQUENCE</scope>
    <source>
        <strain evidence="5">10249 10 AB</strain>
    </source>
</reference>
<feature type="compositionally biased region" description="Acidic residues" evidence="4">
    <location>
        <begin position="1"/>
        <end position="11"/>
    </location>
</feature>
<keyword evidence="3" id="KW-0539">Nucleus</keyword>
<dbReference type="InterPro" id="IPR013970">
    <property type="entry name" value="Rfa2"/>
</dbReference>
<organism evidence="5">
    <name type="scientific">Pseudo-nitzschia australis</name>
    <dbReference type="NCBI Taxonomy" id="44445"/>
    <lineage>
        <taxon>Eukaryota</taxon>
        <taxon>Sar</taxon>
        <taxon>Stramenopiles</taxon>
        <taxon>Ochrophyta</taxon>
        <taxon>Bacillariophyta</taxon>
        <taxon>Bacillariophyceae</taxon>
        <taxon>Bacillariophycidae</taxon>
        <taxon>Bacillariales</taxon>
        <taxon>Bacillariaceae</taxon>
        <taxon>Pseudo-nitzschia</taxon>
    </lineage>
</organism>
<dbReference type="GO" id="GO:0003677">
    <property type="term" value="F:DNA binding"/>
    <property type="evidence" value="ECO:0007669"/>
    <property type="project" value="InterPro"/>
</dbReference>
<evidence type="ECO:0000313" key="5">
    <source>
        <dbReference type="EMBL" id="CAE0718365.1"/>
    </source>
</evidence>
<dbReference type="GO" id="GO:0006310">
    <property type="term" value="P:DNA recombination"/>
    <property type="evidence" value="ECO:0007669"/>
    <property type="project" value="InterPro"/>
</dbReference>
<dbReference type="Pfam" id="PF08661">
    <property type="entry name" value="Rep_fac-A_3"/>
    <property type="match status" value="1"/>
</dbReference>
<evidence type="ECO:0008006" key="6">
    <source>
        <dbReference type="Google" id="ProtNLM"/>
    </source>
</evidence>
<sequence length="143" mass="15191">MDEQQYNDEQDGGGGAQVDGAFARVNGGMLQSGRFTNQIVSLVGQVTAHDTIRSADGSNVHVITEHLTGDDEEGGSGGGLIVDPNTVVEIMGQASGPTEITAFIQRELGTDMDLTLYNQMITMQHQDKFAQYFAPAPASADDQ</sequence>
<evidence type="ECO:0000256" key="1">
    <source>
        <dbReference type="ARBA" id="ARBA00004123"/>
    </source>
</evidence>
<evidence type="ECO:0000256" key="2">
    <source>
        <dbReference type="ARBA" id="ARBA00009761"/>
    </source>
</evidence>
<feature type="region of interest" description="Disordered" evidence="4">
    <location>
        <begin position="1"/>
        <end position="20"/>
    </location>
</feature>
<comment type="subcellular location">
    <subcellularLocation>
        <location evidence="1">Nucleus</location>
    </subcellularLocation>
</comment>
<dbReference type="InterPro" id="IPR012340">
    <property type="entry name" value="NA-bd_OB-fold"/>
</dbReference>
<dbReference type="GO" id="GO:0031981">
    <property type="term" value="C:nuclear lumen"/>
    <property type="evidence" value="ECO:0007669"/>
    <property type="project" value="UniProtKB-ARBA"/>
</dbReference>
<dbReference type="SUPFAM" id="SSF50249">
    <property type="entry name" value="Nucleic acid-binding proteins"/>
    <property type="match status" value="1"/>
</dbReference>
<protein>
    <recommendedName>
        <fullName evidence="6">Replication protein A C-terminal domain-containing protein</fullName>
    </recommendedName>
</protein>
<evidence type="ECO:0000256" key="3">
    <source>
        <dbReference type="ARBA" id="ARBA00023242"/>
    </source>
</evidence>
<evidence type="ECO:0000256" key="4">
    <source>
        <dbReference type="SAM" id="MobiDB-lite"/>
    </source>
</evidence>
<gene>
    <name evidence="5" type="ORF">PAUS00366_LOCUS11119</name>
</gene>
<comment type="similarity">
    <text evidence="2">Belongs to the replication factor A protein 3 family.</text>
</comment>
<dbReference type="GO" id="GO:0006260">
    <property type="term" value="P:DNA replication"/>
    <property type="evidence" value="ECO:0007669"/>
    <property type="project" value="InterPro"/>
</dbReference>
<accession>A0A7S4EK63</accession>
<dbReference type="Gene3D" id="2.40.50.140">
    <property type="entry name" value="Nucleic acid-binding proteins"/>
    <property type="match status" value="1"/>
</dbReference>
<name>A0A7S4EK63_9STRA</name>